<evidence type="ECO:0000313" key="6">
    <source>
        <dbReference type="EMBL" id="MBB3976081.1"/>
    </source>
</evidence>
<evidence type="ECO:0000256" key="1">
    <source>
        <dbReference type="ARBA" id="ARBA00022679"/>
    </source>
</evidence>
<dbReference type="Gene3D" id="3.40.630.30">
    <property type="match status" value="1"/>
</dbReference>
<evidence type="ECO:0000259" key="5">
    <source>
        <dbReference type="PROSITE" id="PS51186"/>
    </source>
</evidence>
<dbReference type="Proteomes" id="UP000574761">
    <property type="component" value="Unassembled WGS sequence"/>
</dbReference>
<proteinExistence type="predicted"/>
<evidence type="ECO:0000256" key="4">
    <source>
        <dbReference type="ARBA" id="ARBA00051334"/>
    </source>
</evidence>
<gene>
    <name evidence="6" type="ORF">GGQ64_001268</name>
</gene>
<evidence type="ECO:0000256" key="2">
    <source>
        <dbReference type="ARBA" id="ARBA00023315"/>
    </source>
</evidence>
<dbReference type="PANTHER" id="PTHR43072:SF23">
    <property type="entry name" value="UPF0039 PROTEIN C11D3.02C"/>
    <property type="match status" value="1"/>
</dbReference>
<keyword evidence="1 6" id="KW-0808">Transferase</keyword>
<keyword evidence="7" id="KW-1185">Reference proteome</keyword>
<evidence type="ECO:0000256" key="3">
    <source>
        <dbReference type="ARBA" id="ARBA00050603"/>
    </source>
</evidence>
<accession>A0A7W6GHK7</accession>
<dbReference type="InterPro" id="IPR016181">
    <property type="entry name" value="Acyl_CoA_acyltransferase"/>
</dbReference>
<dbReference type="EMBL" id="JACIEE010000002">
    <property type="protein sequence ID" value="MBB3976081.1"/>
    <property type="molecule type" value="Genomic_DNA"/>
</dbReference>
<sequence length="178" mass="20235">MRQATMEQAALIRDAREDDMGAVMEIYNDAVANTTAIWNDEQVDLENRLDWFRTRRARGFPVLVAEFEGRVAGYASYGDWRAFDGYRHTAEHSIYVHRDVRGRGIGHTLLESLIGRAKDAGVHVMIAGIEAENAASIRLHESFGFRVVGRFEEVGTKFGRWLDLTCMELCLKRQKNVA</sequence>
<comment type="catalytic activity">
    <reaction evidence="4">
        <text>L-methionine sulfone + acetyl-CoA = N-acetyl-L-methionine sulfone + CoA + H(+)</text>
        <dbReference type="Rhea" id="RHEA:47656"/>
        <dbReference type="ChEBI" id="CHEBI:15378"/>
        <dbReference type="ChEBI" id="CHEBI:57287"/>
        <dbReference type="ChEBI" id="CHEBI:57288"/>
        <dbReference type="ChEBI" id="CHEBI:87824"/>
        <dbReference type="ChEBI" id="CHEBI:87825"/>
    </reaction>
</comment>
<dbReference type="PROSITE" id="PS51186">
    <property type="entry name" value="GNAT"/>
    <property type="match status" value="1"/>
</dbReference>
<comment type="catalytic activity">
    <reaction evidence="3">
        <text>L-methionine sulfoximine + acetyl-CoA = N-acetyl-L-methionine sulfoximine + CoA + H(+)</text>
        <dbReference type="Rhea" id="RHEA:47660"/>
        <dbReference type="ChEBI" id="CHEBI:15378"/>
        <dbReference type="ChEBI" id="CHEBI:57287"/>
        <dbReference type="ChEBI" id="CHEBI:57288"/>
        <dbReference type="ChEBI" id="CHEBI:87826"/>
        <dbReference type="ChEBI" id="CHEBI:87827"/>
    </reaction>
</comment>
<organism evidence="6 7">
    <name type="scientific">Mycoplana azooxidifex</name>
    <dbReference type="NCBI Taxonomy" id="1636188"/>
    <lineage>
        <taxon>Bacteria</taxon>
        <taxon>Pseudomonadati</taxon>
        <taxon>Pseudomonadota</taxon>
        <taxon>Alphaproteobacteria</taxon>
        <taxon>Hyphomicrobiales</taxon>
        <taxon>Rhizobiaceae</taxon>
        <taxon>Mycoplana</taxon>
    </lineage>
</organism>
<dbReference type="PANTHER" id="PTHR43072">
    <property type="entry name" value="N-ACETYLTRANSFERASE"/>
    <property type="match status" value="1"/>
</dbReference>
<dbReference type="SUPFAM" id="SSF55729">
    <property type="entry name" value="Acyl-CoA N-acyltransferases (Nat)"/>
    <property type="match status" value="1"/>
</dbReference>
<dbReference type="FunFam" id="3.40.630.30:FF:000026">
    <property type="entry name" value="Phosphinothricin acetyltransferase"/>
    <property type="match status" value="1"/>
</dbReference>
<dbReference type="RefSeq" id="WP_246422372.1">
    <property type="nucleotide sequence ID" value="NZ_JACIEE010000002.1"/>
</dbReference>
<dbReference type="Pfam" id="PF00583">
    <property type="entry name" value="Acetyltransf_1"/>
    <property type="match status" value="1"/>
</dbReference>
<protein>
    <submittedName>
        <fullName evidence="6">Phosphinothricin acetyltransferase</fullName>
        <ecNumber evidence="6">2.3.1.183</ecNumber>
    </submittedName>
</protein>
<evidence type="ECO:0000313" key="7">
    <source>
        <dbReference type="Proteomes" id="UP000574761"/>
    </source>
</evidence>
<keyword evidence="2 6" id="KW-0012">Acyltransferase</keyword>
<comment type="caution">
    <text evidence="6">The sequence shown here is derived from an EMBL/GenBank/DDBJ whole genome shotgun (WGS) entry which is preliminary data.</text>
</comment>
<feature type="domain" description="N-acetyltransferase" evidence="5">
    <location>
        <begin position="10"/>
        <end position="167"/>
    </location>
</feature>
<name>A0A7W6GHK7_9HYPH</name>
<dbReference type="InterPro" id="IPR000182">
    <property type="entry name" value="GNAT_dom"/>
</dbReference>
<dbReference type="CDD" id="cd04301">
    <property type="entry name" value="NAT_SF"/>
    <property type="match status" value="1"/>
</dbReference>
<dbReference type="AlphaFoldDB" id="A0A7W6GHK7"/>
<dbReference type="EC" id="2.3.1.183" evidence="6"/>
<reference evidence="6 7" key="1">
    <citation type="submission" date="2020-08" db="EMBL/GenBank/DDBJ databases">
        <title>Genomic Encyclopedia of Type Strains, Phase IV (KMG-IV): sequencing the most valuable type-strain genomes for metagenomic binning, comparative biology and taxonomic classification.</title>
        <authorList>
            <person name="Goeker M."/>
        </authorList>
    </citation>
    <scope>NUCLEOTIDE SEQUENCE [LARGE SCALE GENOMIC DNA]</scope>
    <source>
        <strain evidence="6 7">DSM 100211</strain>
    </source>
</reference>
<dbReference type="GO" id="GO:0102971">
    <property type="term" value="F:phosphinothricin N-acetyltransferase activity"/>
    <property type="evidence" value="ECO:0007669"/>
    <property type="project" value="UniProtKB-EC"/>
</dbReference>